<gene>
    <name evidence="3" type="ORF">U9M48_027163</name>
</gene>
<proteinExistence type="predicted"/>
<evidence type="ECO:0000313" key="3">
    <source>
        <dbReference type="EMBL" id="WVZ79599.1"/>
    </source>
</evidence>
<evidence type="ECO:0000313" key="4">
    <source>
        <dbReference type="Proteomes" id="UP001341281"/>
    </source>
</evidence>
<dbReference type="Proteomes" id="UP001341281">
    <property type="component" value="Chromosome 06"/>
</dbReference>
<sequence>MASTTKTARLLVLLQIALFLFSAVLMSSSVCHGARDGGHGVMTTGMIPSYGVLDPNRPACIGSPCRGSGEPYTRQSPYGGETPPARH</sequence>
<feature type="signal peptide" evidence="2">
    <location>
        <begin position="1"/>
        <end position="33"/>
    </location>
</feature>
<accession>A0AAQ3TVZ1</accession>
<dbReference type="AlphaFoldDB" id="A0AAQ3TVZ1"/>
<protein>
    <submittedName>
        <fullName evidence="3">Uncharacterized protein</fullName>
    </submittedName>
</protein>
<feature type="region of interest" description="Disordered" evidence="1">
    <location>
        <begin position="64"/>
        <end position="87"/>
    </location>
</feature>
<reference evidence="3 4" key="1">
    <citation type="submission" date="2024-02" db="EMBL/GenBank/DDBJ databases">
        <title>High-quality chromosome-scale genome assembly of Pensacola bahiagrass (Paspalum notatum Flugge var. saurae).</title>
        <authorList>
            <person name="Vega J.M."/>
            <person name="Podio M."/>
            <person name="Orjuela J."/>
            <person name="Siena L.A."/>
            <person name="Pessino S.C."/>
            <person name="Combes M.C."/>
            <person name="Mariac C."/>
            <person name="Albertini E."/>
            <person name="Pupilli F."/>
            <person name="Ortiz J.P.A."/>
            <person name="Leblanc O."/>
        </authorList>
    </citation>
    <scope>NUCLEOTIDE SEQUENCE [LARGE SCALE GENOMIC DNA]</scope>
    <source>
        <strain evidence="3">R1</strain>
        <tissue evidence="3">Leaf</tissue>
    </source>
</reference>
<organism evidence="3 4">
    <name type="scientific">Paspalum notatum var. saurae</name>
    <dbReference type="NCBI Taxonomy" id="547442"/>
    <lineage>
        <taxon>Eukaryota</taxon>
        <taxon>Viridiplantae</taxon>
        <taxon>Streptophyta</taxon>
        <taxon>Embryophyta</taxon>
        <taxon>Tracheophyta</taxon>
        <taxon>Spermatophyta</taxon>
        <taxon>Magnoliopsida</taxon>
        <taxon>Liliopsida</taxon>
        <taxon>Poales</taxon>
        <taxon>Poaceae</taxon>
        <taxon>PACMAD clade</taxon>
        <taxon>Panicoideae</taxon>
        <taxon>Andropogonodae</taxon>
        <taxon>Paspaleae</taxon>
        <taxon>Paspalinae</taxon>
        <taxon>Paspalum</taxon>
    </lineage>
</organism>
<keyword evidence="4" id="KW-1185">Reference proteome</keyword>
<evidence type="ECO:0000256" key="1">
    <source>
        <dbReference type="SAM" id="MobiDB-lite"/>
    </source>
</evidence>
<keyword evidence="2" id="KW-0732">Signal</keyword>
<name>A0AAQ3TVZ1_PASNO</name>
<evidence type="ECO:0000256" key="2">
    <source>
        <dbReference type="SAM" id="SignalP"/>
    </source>
</evidence>
<feature type="chain" id="PRO_5042831546" evidence="2">
    <location>
        <begin position="34"/>
        <end position="87"/>
    </location>
</feature>
<dbReference type="EMBL" id="CP144750">
    <property type="protein sequence ID" value="WVZ79599.1"/>
    <property type="molecule type" value="Genomic_DNA"/>
</dbReference>